<evidence type="ECO:0000313" key="3">
    <source>
        <dbReference type="Proteomes" id="UP000022611"/>
    </source>
</evidence>
<dbReference type="InterPro" id="IPR029058">
    <property type="entry name" value="AB_hydrolase_fold"/>
</dbReference>
<dbReference type="eggNOG" id="COG1075">
    <property type="taxonomic scope" value="Bacteria"/>
</dbReference>
<dbReference type="InterPro" id="IPR000073">
    <property type="entry name" value="AB_hydrolase_1"/>
</dbReference>
<dbReference type="OrthoDB" id="2004167at2"/>
<gene>
    <name evidence="2" type="ORF">HK44_022125</name>
</gene>
<dbReference type="SMR" id="A0A010RUQ6"/>
<sequence>MNMDASTQYPIVLVHGLFGFDTIAGYPYFFDIKEALEYAGARVFAVNIPAVNGNEERGEKLLEQVNRILQETGAARVNLIGHSQGPLAARYVAALYPEKVASVTSVSCPNHGSEIADQLHKALTPGELPEAFALALLSAVGTFISLISGHPKNPQDPQAAFESLTSAGLAEFNRKYPQGVPKVWGGEGNEIENGVYYYSWSGILQNFQTPQILDPTHINCIVLSKLFYKEKDANDGLVGRYSSHLGKVIRSDYPMDHFDAVNQMAGITSWNVSPVSLYVEHAVRLKSKGL</sequence>
<dbReference type="SUPFAM" id="SSF53474">
    <property type="entry name" value="alpha/beta-Hydrolases"/>
    <property type="match status" value="1"/>
</dbReference>
<protein>
    <submittedName>
        <fullName evidence="2">Lipase</fullName>
    </submittedName>
</protein>
<dbReference type="PATRIC" id="fig|1042209.11.peg.961"/>
<organism evidence="2 3">
    <name type="scientific">Pseudomonas fluorescens HK44</name>
    <dbReference type="NCBI Taxonomy" id="1042209"/>
    <lineage>
        <taxon>Bacteria</taxon>
        <taxon>Pseudomonadati</taxon>
        <taxon>Pseudomonadota</taxon>
        <taxon>Gammaproteobacteria</taxon>
        <taxon>Pseudomonadales</taxon>
        <taxon>Pseudomonadaceae</taxon>
        <taxon>Pseudomonas</taxon>
    </lineage>
</organism>
<comment type="caution">
    <text evidence="2">The sequence shown here is derived from an EMBL/GenBank/DDBJ whole genome shotgun (WGS) entry which is preliminary data.</text>
</comment>
<proteinExistence type="predicted"/>
<dbReference type="AlphaFoldDB" id="A0A010RUQ6"/>
<dbReference type="HOGENOM" id="CLU_062016_0_0_6"/>
<dbReference type="RefSeq" id="WP_019689368.1">
    <property type="nucleotide sequence ID" value="NZ_AFOY02000004.1"/>
</dbReference>
<dbReference type="EMBL" id="AFOY02000004">
    <property type="protein sequence ID" value="EXF96031.1"/>
    <property type="molecule type" value="Genomic_DNA"/>
</dbReference>
<feature type="domain" description="AB hydrolase-1" evidence="1">
    <location>
        <begin position="9"/>
        <end position="183"/>
    </location>
</feature>
<name>A0A010RUQ6_PSEFL</name>
<evidence type="ECO:0000259" key="1">
    <source>
        <dbReference type="Pfam" id="PF00561"/>
    </source>
</evidence>
<dbReference type="Gene3D" id="3.40.50.1820">
    <property type="entry name" value="alpha/beta hydrolase"/>
    <property type="match status" value="1"/>
</dbReference>
<dbReference type="Proteomes" id="UP000022611">
    <property type="component" value="Unassembled WGS sequence"/>
</dbReference>
<dbReference type="Pfam" id="PF00561">
    <property type="entry name" value="Abhydrolase_1"/>
    <property type="match status" value="1"/>
</dbReference>
<accession>A0A010RUQ6</accession>
<evidence type="ECO:0000313" key="2">
    <source>
        <dbReference type="EMBL" id="EXF96031.1"/>
    </source>
</evidence>
<reference evidence="2 3" key="1">
    <citation type="journal article" date="2011" name="J. Bacteriol.">
        <title>Draft genome sequence of the polycyclic aromatic hydrocarbon-degrading, genetically engineered bioluminescent bioreporter Pseudomonas fluorescens HK44.</title>
        <authorList>
            <person name="Chauhan A."/>
            <person name="Layton A.C."/>
            <person name="Williams D.E."/>
            <person name="Smartt A.E."/>
            <person name="Ripp S."/>
            <person name="Karpinets T.V."/>
            <person name="Brown S.D."/>
            <person name="Sayler G.S."/>
        </authorList>
    </citation>
    <scope>NUCLEOTIDE SEQUENCE [LARGE SCALE GENOMIC DNA]</scope>
    <source>
        <strain evidence="2 3">HK44</strain>
    </source>
</reference>